<dbReference type="SUPFAM" id="SSF52833">
    <property type="entry name" value="Thioredoxin-like"/>
    <property type="match status" value="1"/>
</dbReference>
<dbReference type="PANTHER" id="PTHR43601:SF32">
    <property type="entry name" value="THIOREDOXIN-LIKE 2-2, CHLOROPLASTIC"/>
    <property type="match status" value="1"/>
</dbReference>
<accession>A0A7S2PLW5</accession>
<comment type="similarity">
    <text evidence="1">Belongs to the thioredoxin family.</text>
</comment>
<dbReference type="InterPro" id="IPR013766">
    <property type="entry name" value="Thioredoxin_domain"/>
</dbReference>
<sequence length="215" mass="24474">MPQQRTSCHTCNAISLLILIFYSTFIEDVRGFSPYTTPTAASAGQATDDGRNVFRSPSESHTTPLFVNNFGYNHAASVLPTQISDNTVFARPIPYIANIESHIDFEEFLYEDERLCVVLFHATWCKNCQKFGLRYKKLAHENADLVDFMSGSVVKAGRLRLAEVEVSSNKDLCQRLGIEHLPFIQMYRDEDLLTQFACGPSKFKELMREIRGYLQ</sequence>
<dbReference type="InterPro" id="IPR036249">
    <property type="entry name" value="Thioredoxin-like_sf"/>
</dbReference>
<dbReference type="PANTHER" id="PTHR43601">
    <property type="entry name" value="THIOREDOXIN, MITOCHONDRIAL"/>
    <property type="match status" value="1"/>
</dbReference>
<dbReference type="Pfam" id="PF00085">
    <property type="entry name" value="Thioredoxin"/>
    <property type="match status" value="1"/>
</dbReference>
<proteinExistence type="inferred from homology"/>
<evidence type="ECO:0000259" key="2">
    <source>
        <dbReference type="PROSITE" id="PS51352"/>
    </source>
</evidence>
<name>A0A7S2PLW5_9STRA</name>
<organism evidence="3">
    <name type="scientific">Leptocylindrus danicus</name>
    <dbReference type="NCBI Taxonomy" id="163516"/>
    <lineage>
        <taxon>Eukaryota</taxon>
        <taxon>Sar</taxon>
        <taxon>Stramenopiles</taxon>
        <taxon>Ochrophyta</taxon>
        <taxon>Bacillariophyta</taxon>
        <taxon>Coscinodiscophyceae</taxon>
        <taxon>Chaetocerotophycidae</taxon>
        <taxon>Leptocylindrales</taxon>
        <taxon>Leptocylindraceae</taxon>
        <taxon>Leptocylindrus</taxon>
    </lineage>
</organism>
<dbReference type="Gene3D" id="3.40.30.10">
    <property type="entry name" value="Glutaredoxin"/>
    <property type="match status" value="1"/>
</dbReference>
<dbReference type="GO" id="GO:0045454">
    <property type="term" value="P:cell redox homeostasis"/>
    <property type="evidence" value="ECO:0007669"/>
    <property type="project" value="TreeGrafter"/>
</dbReference>
<reference evidence="3" key="1">
    <citation type="submission" date="2021-01" db="EMBL/GenBank/DDBJ databases">
        <authorList>
            <person name="Corre E."/>
            <person name="Pelletier E."/>
            <person name="Niang G."/>
            <person name="Scheremetjew M."/>
            <person name="Finn R."/>
            <person name="Kale V."/>
            <person name="Holt S."/>
            <person name="Cochrane G."/>
            <person name="Meng A."/>
            <person name="Brown T."/>
            <person name="Cohen L."/>
        </authorList>
    </citation>
    <scope>NUCLEOTIDE SEQUENCE</scope>
    <source>
        <strain evidence="3">B650</strain>
    </source>
</reference>
<dbReference type="PROSITE" id="PS51352">
    <property type="entry name" value="THIOREDOXIN_2"/>
    <property type="match status" value="1"/>
</dbReference>
<dbReference type="CDD" id="cd02947">
    <property type="entry name" value="TRX_family"/>
    <property type="match status" value="1"/>
</dbReference>
<protein>
    <recommendedName>
        <fullName evidence="2">Thioredoxin domain-containing protein</fullName>
    </recommendedName>
</protein>
<dbReference type="EMBL" id="HBGY01028962">
    <property type="protein sequence ID" value="CAD9604886.1"/>
    <property type="molecule type" value="Transcribed_RNA"/>
</dbReference>
<gene>
    <name evidence="3" type="ORF">LDAN0321_LOCUS17947</name>
</gene>
<evidence type="ECO:0000313" key="3">
    <source>
        <dbReference type="EMBL" id="CAD9604886.1"/>
    </source>
</evidence>
<dbReference type="AlphaFoldDB" id="A0A7S2PLW5"/>
<evidence type="ECO:0000256" key="1">
    <source>
        <dbReference type="ARBA" id="ARBA00008987"/>
    </source>
</evidence>
<feature type="domain" description="Thioredoxin" evidence="2">
    <location>
        <begin position="68"/>
        <end position="215"/>
    </location>
</feature>